<dbReference type="Proteomes" id="UP000828390">
    <property type="component" value="Unassembled WGS sequence"/>
</dbReference>
<keyword evidence="3" id="KW-1185">Reference proteome</keyword>
<dbReference type="AlphaFoldDB" id="A0A9D4KI09"/>
<dbReference type="EMBL" id="JAIWYP010000004">
    <property type="protein sequence ID" value="KAH3840036.1"/>
    <property type="molecule type" value="Genomic_DNA"/>
</dbReference>
<name>A0A9D4KI09_DREPO</name>
<reference evidence="2" key="1">
    <citation type="journal article" date="2019" name="bioRxiv">
        <title>The Genome of the Zebra Mussel, Dreissena polymorpha: A Resource for Invasive Species Research.</title>
        <authorList>
            <person name="McCartney M.A."/>
            <person name="Auch B."/>
            <person name="Kono T."/>
            <person name="Mallez S."/>
            <person name="Zhang Y."/>
            <person name="Obille A."/>
            <person name="Becker A."/>
            <person name="Abrahante J.E."/>
            <person name="Garbe J."/>
            <person name="Badalamenti J.P."/>
            <person name="Herman A."/>
            <person name="Mangelson H."/>
            <person name="Liachko I."/>
            <person name="Sullivan S."/>
            <person name="Sone E.D."/>
            <person name="Koren S."/>
            <person name="Silverstein K.A.T."/>
            <person name="Beckman K.B."/>
            <person name="Gohl D.M."/>
        </authorList>
    </citation>
    <scope>NUCLEOTIDE SEQUENCE</scope>
    <source>
        <strain evidence="2">Duluth1</strain>
        <tissue evidence="2">Whole animal</tissue>
    </source>
</reference>
<evidence type="ECO:0000313" key="3">
    <source>
        <dbReference type="Proteomes" id="UP000828390"/>
    </source>
</evidence>
<proteinExistence type="predicted"/>
<sequence length="215" mass="24256">MVGGQALDVHSMQVRRSQRGRIPNDIYTPDSKQDTTRNVSYKLNGKTALQKKALGTSKSQKPINVQDKSGTFIIENLSSAAYKLLKRETYDYYNKSDTNTIQEINSATTIKGLKTKVNVEQALSVKRKSGGRQLYRINFFNTNNKIDVNGYKYKLFVDEDFPKIREVLRDTALIDQLNQHIYKACISVENNCSSTCSEQVLLQIETGSQGDDTSP</sequence>
<evidence type="ECO:0000256" key="1">
    <source>
        <dbReference type="SAM" id="MobiDB-lite"/>
    </source>
</evidence>
<reference evidence="2" key="2">
    <citation type="submission" date="2020-11" db="EMBL/GenBank/DDBJ databases">
        <authorList>
            <person name="McCartney M.A."/>
            <person name="Auch B."/>
            <person name="Kono T."/>
            <person name="Mallez S."/>
            <person name="Becker A."/>
            <person name="Gohl D.M."/>
            <person name="Silverstein K.A.T."/>
            <person name="Koren S."/>
            <person name="Bechman K.B."/>
            <person name="Herman A."/>
            <person name="Abrahante J.E."/>
            <person name="Garbe J."/>
        </authorList>
    </citation>
    <scope>NUCLEOTIDE SEQUENCE</scope>
    <source>
        <strain evidence="2">Duluth1</strain>
        <tissue evidence="2">Whole animal</tissue>
    </source>
</reference>
<evidence type="ECO:0000313" key="2">
    <source>
        <dbReference type="EMBL" id="KAH3840036.1"/>
    </source>
</evidence>
<comment type="caution">
    <text evidence="2">The sequence shown here is derived from an EMBL/GenBank/DDBJ whole genome shotgun (WGS) entry which is preliminary data.</text>
</comment>
<gene>
    <name evidence="2" type="ORF">DPMN_113478</name>
</gene>
<organism evidence="2 3">
    <name type="scientific">Dreissena polymorpha</name>
    <name type="common">Zebra mussel</name>
    <name type="synonym">Mytilus polymorpha</name>
    <dbReference type="NCBI Taxonomy" id="45954"/>
    <lineage>
        <taxon>Eukaryota</taxon>
        <taxon>Metazoa</taxon>
        <taxon>Spiralia</taxon>
        <taxon>Lophotrochozoa</taxon>
        <taxon>Mollusca</taxon>
        <taxon>Bivalvia</taxon>
        <taxon>Autobranchia</taxon>
        <taxon>Heteroconchia</taxon>
        <taxon>Euheterodonta</taxon>
        <taxon>Imparidentia</taxon>
        <taxon>Neoheterodontei</taxon>
        <taxon>Myida</taxon>
        <taxon>Dreissenoidea</taxon>
        <taxon>Dreissenidae</taxon>
        <taxon>Dreissena</taxon>
    </lineage>
</organism>
<feature type="region of interest" description="Disordered" evidence="1">
    <location>
        <begin position="1"/>
        <end position="37"/>
    </location>
</feature>
<accession>A0A9D4KI09</accession>
<protein>
    <submittedName>
        <fullName evidence="2">Uncharacterized protein</fullName>
    </submittedName>
</protein>